<reference evidence="1 2" key="1">
    <citation type="submission" date="2020-02" db="EMBL/GenBank/DDBJ databases">
        <authorList>
            <person name="Ferguson B K."/>
        </authorList>
    </citation>
    <scope>NUCLEOTIDE SEQUENCE [LARGE SCALE GENOMIC DNA]</scope>
</reference>
<gene>
    <name evidence="1" type="ORF">NTEN_LOCUS1740</name>
</gene>
<name>A0A6H5FZ19_9HEMI</name>
<evidence type="ECO:0000313" key="1">
    <source>
        <dbReference type="EMBL" id="CAA9994924.1"/>
    </source>
</evidence>
<proteinExistence type="predicted"/>
<dbReference type="Proteomes" id="UP000479000">
    <property type="component" value="Unassembled WGS sequence"/>
</dbReference>
<dbReference type="EMBL" id="CADCXU010002819">
    <property type="protein sequence ID" value="CAA9994924.1"/>
    <property type="molecule type" value="Genomic_DNA"/>
</dbReference>
<dbReference type="AlphaFoldDB" id="A0A6H5FZ19"/>
<accession>A0A6H5FZ19</accession>
<sequence length="128" mass="14061">MQQQESSGYSRSGLPRTILDWLLTTPSKFTHSNSLNLFGVSSCWTRTSRADPKIMDSTQRSKEGGPNWLELVEERKCCCRASCVRLAVAGRRAIRRAASHFPIVPRTVLTVPLCTSLLPSPSLSGAAL</sequence>
<organism evidence="1 2">
    <name type="scientific">Nesidiocoris tenuis</name>
    <dbReference type="NCBI Taxonomy" id="355587"/>
    <lineage>
        <taxon>Eukaryota</taxon>
        <taxon>Metazoa</taxon>
        <taxon>Ecdysozoa</taxon>
        <taxon>Arthropoda</taxon>
        <taxon>Hexapoda</taxon>
        <taxon>Insecta</taxon>
        <taxon>Pterygota</taxon>
        <taxon>Neoptera</taxon>
        <taxon>Paraneoptera</taxon>
        <taxon>Hemiptera</taxon>
        <taxon>Heteroptera</taxon>
        <taxon>Panheteroptera</taxon>
        <taxon>Cimicomorpha</taxon>
        <taxon>Miridae</taxon>
        <taxon>Dicyphina</taxon>
        <taxon>Nesidiocoris</taxon>
    </lineage>
</organism>
<protein>
    <submittedName>
        <fullName evidence="1">Uncharacterized protein</fullName>
    </submittedName>
</protein>
<evidence type="ECO:0000313" key="2">
    <source>
        <dbReference type="Proteomes" id="UP000479000"/>
    </source>
</evidence>
<keyword evidence="2" id="KW-1185">Reference proteome</keyword>